<keyword evidence="7" id="KW-1185">Reference proteome</keyword>
<dbReference type="PANTHER" id="PTHR42904">
    <property type="entry name" value="NUDIX HYDROLASE, NUDC SUBFAMILY"/>
    <property type="match status" value="1"/>
</dbReference>
<gene>
    <name evidence="6" type="ORF">IWA51_04060</name>
</gene>
<dbReference type="GO" id="GO:0019677">
    <property type="term" value="P:NAD+ catabolic process"/>
    <property type="evidence" value="ECO:0007669"/>
    <property type="project" value="TreeGrafter"/>
</dbReference>
<dbReference type="CDD" id="cd04681">
    <property type="entry name" value="NUDIX_Hydrolase"/>
    <property type="match status" value="1"/>
</dbReference>
<evidence type="ECO:0000256" key="2">
    <source>
        <dbReference type="ARBA" id="ARBA00022723"/>
    </source>
</evidence>
<dbReference type="PANTHER" id="PTHR42904:SF12">
    <property type="entry name" value="ADP-RIBOSE PYROPHOSPHATASE-RELATED"/>
    <property type="match status" value="1"/>
</dbReference>
<dbReference type="Proteomes" id="UP000595224">
    <property type="component" value="Chromosome"/>
</dbReference>
<dbReference type="GO" id="GO:0006742">
    <property type="term" value="P:NADP+ catabolic process"/>
    <property type="evidence" value="ECO:0007669"/>
    <property type="project" value="TreeGrafter"/>
</dbReference>
<evidence type="ECO:0000256" key="3">
    <source>
        <dbReference type="ARBA" id="ARBA00022801"/>
    </source>
</evidence>
<dbReference type="Gene3D" id="3.90.79.10">
    <property type="entry name" value="Nucleoside Triphosphate Pyrophosphohydrolase"/>
    <property type="match status" value="1"/>
</dbReference>
<evidence type="ECO:0000313" key="7">
    <source>
        <dbReference type="Proteomes" id="UP000595224"/>
    </source>
</evidence>
<reference evidence="6 7" key="1">
    <citation type="submission" date="2020-11" db="EMBL/GenBank/DDBJ databases">
        <title>Treponema Peruensis nv. sp., first commensal Treponema isolated from human feces.</title>
        <authorList>
            <person name="Belkhou C."/>
            <person name="Raes J."/>
        </authorList>
    </citation>
    <scope>NUCLEOTIDE SEQUENCE [LARGE SCALE GENOMIC DNA]</scope>
    <source>
        <strain evidence="6 7">RCC2812</strain>
    </source>
</reference>
<dbReference type="EMBL" id="CP064936">
    <property type="protein sequence ID" value="QQA01792.1"/>
    <property type="molecule type" value="Genomic_DNA"/>
</dbReference>
<evidence type="ECO:0000313" key="6">
    <source>
        <dbReference type="EMBL" id="QQA01792.1"/>
    </source>
</evidence>
<name>A0A7T3REQ3_9SPIR</name>
<sequence length="176" mass="19670">MKDNKFNFCPECGSKNICTKNSGRKWVCPDCGFELYNNTAAAVGLLIQNKKGELLFEKRAKEPRKGFLAFPGGFCEPDESGENAAVRECFEEIGVRPLSVKYICSYPNTYVYKDVVYKTCDMFFTATLPAGAQLKAEESEVSGFEWVGVKSAEDVEKIPLAFVSAKNTLLKWLETK</sequence>
<feature type="domain" description="Nudix hydrolase" evidence="5">
    <location>
        <begin position="38"/>
        <end position="175"/>
    </location>
</feature>
<dbReference type="InterPro" id="IPR050241">
    <property type="entry name" value="NAD-cap_RNA_hydrolase_NudC"/>
</dbReference>
<dbReference type="InterPro" id="IPR000086">
    <property type="entry name" value="NUDIX_hydrolase_dom"/>
</dbReference>
<dbReference type="GO" id="GO:0046872">
    <property type="term" value="F:metal ion binding"/>
    <property type="evidence" value="ECO:0007669"/>
    <property type="project" value="UniProtKB-KW"/>
</dbReference>
<dbReference type="KEGG" id="tper:IWA51_04060"/>
<keyword evidence="3" id="KW-0378">Hydrolase</keyword>
<dbReference type="RefSeq" id="WP_198443331.1">
    <property type="nucleotide sequence ID" value="NZ_CBCSHE010000002.1"/>
</dbReference>
<keyword evidence="2" id="KW-0479">Metal-binding</keyword>
<evidence type="ECO:0000256" key="4">
    <source>
        <dbReference type="ARBA" id="ARBA00022842"/>
    </source>
</evidence>
<accession>A0A7T3REQ3</accession>
<dbReference type="Pfam" id="PF00293">
    <property type="entry name" value="NUDIX"/>
    <property type="match status" value="1"/>
</dbReference>
<dbReference type="InterPro" id="IPR015797">
    <property type="entry name" value="NUDIX_hydrolase-like_dom_sf"/>
</dbReference>
<evidence type="ECO:0000259" key="5">
    <source>
        <dbReference type="PROSITE" id="PS51462"/>
    </source>
</evidence>
<dbReference type="PROSITE" id="PS51462">
    <property type="entry name" value="NUDIX"/>
    <property type="match status" value="1"/>
</dbReference>
<dbReference type="SUPFAM" id="SSF55811">
    <property type="entry name" value="Nudix"/>
    <property type="match status" value="1"/>
</dbReference>
<organism evidence="6 7">
    <name type="scientific">Treponema peruense</name>
    <dbReference type="NCBI Taxonomy" id="2787628"/>
    <lineage>
        <taxon>Bacteria</taxon>
        <taxon>Pseudomonadati</taxon>
        <taxon>Spirochaetota</taxon>
        <taxon>Spirochaetia</taxon>
        <taxon>Spirochaetales</taxon>
        <taxon>Treponemataceae</taxon>
        <taxon>Treponema</taxon>
    </lineage>
</organism>
<keyword evidence="4" id="KW-0460">Magnesium</keyword>
<dbReference type="AlphaFoldDB" id="A0A7T3REQ3"/>
<protein>
    <submittedName>
        <fullName evidence="6">NUDIX domain-containing protein</fullName>
    </submittedName>
</protein>
<dbReference type="Gene3D" id="2.20.25.10">
    <property type="match status" value="1"/>
</dbReference>
<dbReference type="GO" id="GO:0035529">
    <property type="term" value="F:NADH pyrophosphatase activity"/>
    <property type="evidence" value="ECO:0007669"/>
    <property type="project" value="TreeGrafter"/>
</dbReference>
<evidence type="ECO:0000256" key="1">
    <source>
        <dbReference type="ARBA" id="ARBA00001946"/>
    </source>
</evidence>
<comment type="cofactor">
    <cofactor evidence="1">
        <name>Mg(2+)</name>
        <dbReference type="ChEBI" id="CHEBI:18420"/>
    </cofactor>
</comment>
<dbReference type="GO" id="GO:0005829">
    <property type="term" value="C:cytosol"/>
    <property type="evidence" value="ECO:0007669"/>
    <property type="project" value="TreeGrafter"/>
</dbReference>
<proteinExistence type="predicted"/>